<dbReference type="AlphaFoldDB" id="A0A484MT05"/>
<accession>A0A484MT05</accession>
<protein>
    <submittedName>
        <fullName evidence="3">Uncharacterized protein</fullName>
    </submittedName>
</protein>
<name>A0A484MT05_9ASTE</name>
<feature type="chain" id="PRO_5019749392" evidence="2">
    <location>
        <begin position="25"/>
        <end position="130"/>
    </location>
</feature>
<evidence type="ECO:0000313" key="4">
    <source>
        <dbReference type="Proteomes" id="UP000595140"/>
    </source>
</evidence>
<feature type="compositionally biased region" description="Low complexity" evidence="1">
    <location>
        <begin position="51"/>
        <end position="61"/>
    </location>
</feature>
<feature type="region of interest" description="Disordered" evidence="1">
    <location>
        <begin position="41"/>
        <end position="64"/>
    </location>
</feature>
<evidence type="ECO:0000313" key="3">
    <source>
        <dbReference type="EMBL" id="VFQ92072.1"/>
    </source>
</evidence>
<evidence type="ECO:0000256" key="1">
    <source>
        <dbReference type="SAM" id="MobiDB-lite"/>
    </source>
</evidence>
<organism evidence="3 4">
    <name type="scientific">Cuscuta campestris</name>
    <dbReference type="NCBI Taxonomy" id="132261"/>
    <lineage>
        <taxon>Eukaryota</taxon>
        <taxon>Viridiplantae</taxon>
        <taxon>Streptophyta</taxon>
        <taxon>Embryophyta</taxon>
        <taxon>Tracheophyta</taxon>
        <taxon>Spermatophyta</taxon>
        <taxon>Magnoliopsida</taxon>
        <taxon>eudicotyledons</taxon>
        <taxon>Gunneridae</taxon>
        <taxon>Pentapetalae</taxon>
        <taxon>asterids</taxon>
        <taxon>lamiids</taxon>
        <taxon>Solanales</taxon>
        <taxon>Convolvulaceae</taxon>
        <taxon>Cuscuteae</taxon>
        <taxon>Cuscuta</taxon>
        <taxon>Cuscuta subgen. Grammica</taxon>
        <taxon>Cuscuta sect. Cleistogrammica</taxon>
    </lineage>
</organism>
<proteinExistence type="predicted"/>
<feature type="signal peptide" evidence="2">
    <location>
        <begin position="1"/>
        <end position="24"/>
    </location>
</feature>
<sequence>METSLALWILKLFWALVWFQKTCTELIWKAYILSKKQGHSDVSAGIDDMDSSSPRSSPGDISIHETDGKVVRQLTKIIALNHIARENGDVPSGNEETSDHERLKKRLLQNGFVEHQIKGDGNCQGSGCTG</sequence>
<dbReference type="OrthoDB" id="415023at2759"/>
<keyword evidence="2" id="KW-0732">Signal</keyword>
<keyword evidence="4" id="KW-1185">Reference proteome</keyword>
<dbReference type="Proteomes" id="UP000595140">
    <property type="component" value="Unassembled WGS sequence"/>
</dbReference>
<dbReference type="EMBL" id="OOIL02004480">
    <property type="protein sequence ID" value="VFQ92072.1"/>
    <property type="molecule type" value="Genomic_DNA"/>
</dbReference>
<reference evidence="3 4" key="1">
    <citation type="submission" date="2018-04" db="EMBL/GenBank/DDBJ databases">
        <authorList>
            <person name="Vogel A."/>
        </authorList>
    </citation>
    <scope>NUCLEOTIDE SEQUENCE [LARGE SCALE GENOMIC DNA]</scope>
</reference>
<gene>
    <name evidence="3" type="ORF">CCAM_LOCUS33848</name>
</gene>
<evidence type="ECO:0000256" key="2">
    <source>
        <dbReference type="SAM" id="SignalP"/>
    </source>
</evidence>